<proteinExistence type="predicted"/>
<protein>
    <submittedName>
        <fullName evidence="1">Uncharacterized protein</fullName>
    </submittedName>
</protein>
<evidence type="ECO:0000313" key="1">
    <source>
        <dbReference type="EMBL" id="MBO4209948.1"/>
    </source>
</evidence>
<keyword evidence="2" id="KW-1185">Reference proteome</keyword>
<organism evidence="1 2">
    <name type="scientific">Micromonospora echinofusca</name>
    <dbReference type="NCBI Taxonomy" id="47858"/>
    <lineage>
        <taxon>Bacteria</taxon>
        <taxon>Bacillati</taxon>
        <taxon>Actinomycetota</taxon>
        <taxon>Actinomycetes</taxon>
        <taxon>Micromonosporales</taxon>
        <taxon>Micromonosporaceae</taxon>
        <taxon>Micromonospora</taxon>
    </lineage>
</organism>
<name>A0ABS3VZK0_MICEH</name>
<comment type="caution">
    <text evidence="1">The sequence shown here is derived from an EMBL/GenBank/DDBJ whole genome shotgun (WGS) entry which is preliminary data.</text>
</comment>
<reference evidence="1 2" key="1">
    <citation type="submission" date="2019-12" db="EMBL/GenBank/DDBJ databases">
        <title>Whole genome sequencing of endophytic Actinobacterium Micromonospora sp. MPMI6T.</title>
        <authorList>
            <person name="Evv R."/>
            <person name="Podile A.R."/>
        </authorList>
    </citation>
    <scope>NUCLEOTIDE SEQUENCE [LARGE SCALE GENOMIC DNA]</scope>
    <source>
        <strain evidence="1 2">MPMI6</strain>
    </source>
</reference>
<dbReference type="EMBL" id="WVUH01000377">
    <property type="protein sequence ID" value="MBO4209948.1"/>
    <property type="molecule type" value="Genomic_DNA"/>
</dbReference>
<evidence type="ECO:0000313" key="2">
    <source>
        <dbReference type="Proteomes" id="UP000823521"/>
    </source>
</evidence>
<accession>A0ABS3VZK0</accession>
<sequence length="65" mass="7672">MEAYRRGTLRLRDPRQLTVEPEDTVPPPVLRHWPHHSDVAYDIAVNDLARRLRQVPAHRRTPGRE</sequence>
<dbReference type="RefSeq" id="WP_208816994.1">
    <property type="nucleotide sequence ID" value="NZ_WVUH01000377.1"/>
</dbReference>
<dbReference type="Proteomes" id="UP000823521">
    <property type="component" value="Unassembled WGS sequence"/>
</dbReference>
<gene>
    <name evidence="1" type="ORF">GSF22_28735</name>
</gene>